<dbReference type="EMBL" id="FPAT01000007">
    <property type="protein sequence ID" value="SFT75161.1"/>
    <property type="molecule type" value="Genomic_DNA"/>
</dbReference>
<keyword evidence="2" id="KW-0863">Zinc-finger</keyword>
<keyword evidence="2" id="KW-0862">Zinc</keyword>
<protein>
    <submittedName>
        <fullName evidence="2">Zinc-finger</fullName>
    </submittedName>
</protein>
<accession>A0A1I7AJK3</accession>
<feature type="region of interest" description="Disordered" evidence="1">
    <location>
        <begin position="1"/>
        <end position="28"/>
    </location>
</feature>
<evidence type="ECO:0000313" key="2">
    <source>
        <dbReference type="EMBL" id="SFT75161.1"/>
    </source>
</evidence>
<evidence type="ECO:0000256" key="1">
    <source>
        <dbReference type="SAM" id="MobiDB-lite"/>
    </source>
</evidence>
<dbReference type="Proteomes" id="UP000199165">
    <property type="component" value="Unassembled WGS sequence"/>
</dbReference>
<keyword evidence="2" id="KW-0479">Metal-binding</keyword>
<name>A0A1I7AJK3_9ACTN</name>
<dbReference type="AlphaFoldDB" id="A0A1I7AJK3"/>
<dbReference type="RefSeq" id="WP_092978600.1">
    <property type="nucleotide sequence ID" value="NZ_FPAT01000007.1"/>
</dbReference>
<dbReference type="Gene3D" id="2.30.30.990">
    <property type="entry name" value="Malonyl-[acyl-carrier protein] O-methyltransferase, zinc-finger motif"/>
    <property type="match status" value="1"/>
</dbReference>
<keyword evidence="3" id="KW-1185">Reference proteome</keyword>
<gene>
    <name evidence="2" type="ORF">SAMN04487904_107129</name>
</gene>
<organism evidence="2 3">
    <name type="scientific">Actinopolyspora righensis</name>
    <dbReference type="NCBI Taxonomy" id="995060"/>
    <lineage>
        <taxon>Bacteria</taxon>
        <taxon>Bacillati</taxon>
        <taxon>Actinomycetota</taxon>
        <taxon>Actinomycetes</taxon>
        <taxon>Actinopolysporales</taxon>
        <taxon>Actinopolysporaceae</taxon>
        <taxon>Actinopolyspora</taxon>
        <taxon>Actinopolyspora alba group</taxon>
    </lineage>
</organism>
<sequence>MSHPFTWVPGDRARHASQDQVPSFSGNEFPPDITVTTLCGQRVTSATGDLAWLWKTCRTCDERTREIVGLEPLAEIERRIGTNS</sequence>
<dbReference type="Pfam" id="PF16827">
    <property type="entry name" value="zf-HC3"/>
    <property type="match status" value="1"/>
</dbReference>
<evidence type="ECO:0000313" key="3">
    <source>
        <dbReference type="Proteomes" id="UP000199165"/>
    </source>
</evidence>
<dbReference type="InterPro" id="IPR031795">
    <property type="entry name" value="Zf-HC3"/>
</dbReference>
<proteinExistence type="predicted"/>
<reference evidence="3" key="1">
    <citation type="submission" date="2016-10" db="EMBL/GenBank/DDBJ databases">
        <authorList>
            <person name="Varghese N."/>
            <person name="Submissions S."/>
        </authorList>
    </citation>
    <scope>NUCLEOTIDE SEQUENCE [LARGE SCALE GENOMIC DNA]</scope>
    <source>
        <strain evidence="3">DSM 45501</strain>
    </source>
</reference>
<dbReference type="STRING" id="995060.SAMN04487904_107129"/>
<dbReference type="GO" id="GO:0008270">
    <property type="term" value="F:zinc ion binding"/>
    <property type="evidence" value="ECO:0007669"/>
    <property type="project" value="UniProtKB-KW"/>
</dbReference>